<proteinExistence type="predicted"/>
<dbReference type="CDD" id="cd00093">
    <property type="entry name" value="HTH_XRE"/>
    <property type="match status" value="1"/>
</dbReference>
<evidence type="ECO:0000313" key="3">
    <source>
        <dbReference type="Proteomes" id="UP000051451"/>
    </source>
</evidence>
<dbReference type="Pfam" id="PF21259">
    <property type="entry name" value="Rgg_C"/>
    <property type="match status" value="1"/>
</dbReference>
<dbReference type="NCBIfam" id="TIGR01716">
    <property type="entry name" value="RGG_Cterm"/>
    <property type="match status" value="1"/>
</dbReference>
<dbReference type="PATRIC" id="fig|1423750.3.peg.1009"/>
<feature type="domain" description="HTH cro/C1-type" evidence="1">
    <location>
        <begin position="8"/>
        <end position="61"/>
    </location>
</feature>
<organism evidence="2 3">
    <name type="scientific">Liquorilactobacillus ghanensis DSM 18630</name>
    <dbReference type="NCBI Taxonomy" id="1423750"/>
    <lineage>
        <taxon>Bacteria</taxon>
        <taxon>Bacillati</taxon>
        <taxon>Bacillota</taxon>
        <taxon>Bacilli</taxon>
        <taxon>Lactobacillales</taxon>
        <taxon>Lactobacillaceae</taxon>
        <taxon>Liquorilactobacillus</taxon>
    </lineage>
</organism>
<reference evidence="2 3" key="1">
    <citation type="journal article" date="2015" name="Genome Announc.">
        <title>Expanding the biotechnology potential of lactobacilli through comparative genomics of 213 strains and associated genera.</title>
        <authorList>
            <person name="Sun Z."/>
            <person name="Harris H.M."/>
            <person name="McCann A."/>
            <person name="Guo C."/>
            <person name="Argimon S."/>
            <person name="Zhang W."/>
            <person name="Yang X."/>
            <person name="Jeffery I.B."/>
            <person name="Cooney J.C."/>
            <person name="Kagawa T.F."/>
            <person name="Liu W."/>
            <person name="Song Y."/>
            <person name="Salvetti E."/>
            <person name="Wrobel A."/>
            <person name="Rasinkangas P."/>
            <person name="Parkhill J."/>
            <person name="Rea M.C."/>
            <person name="O'Sullivan O."/>
            <person name="Ritari J."/>
            <person name="Douillard F.P."/>
            <person name="Paul Ross R."/>
            <person name="Yang R."/>
            <person name="Briner A.E."/>
            <person name="Felis G.E."/>
            <person name="de Vos W.M."/>
            <person name="Barrangou R."/>
            <person name="Klaenhammer T.R."/>
            <person name="Caufield P.W."/>
            <person name="Cui Y."/>
            <person name="Zhang H."/>
            <person name="O'Toole P.W."/>
        </authorList>
    </citation>
    <scope>NUCLEOTIDE SEQUENCE [LARGE SCALE GENOMIC DNA]</scope>
    <source>
        <strain evidence="2 3">DSM 18630</strain>
    </source>
</reference>
<dbReference type="InterPro" id="IPR010982">
    <property type="entry name" value="Lambda_DNA-bd_dom_sf"/>
</dbReference>
<sequence>MMSSGEIVKQIRLSKGLKAKYVYKDLMTQSTSSRYERGKEEIKIAKLLVIIARLNLDFSEFIYLFKAENEEFKLFEKYHQRLLKAFKKGEIMELELINQNAINLYQFNHLTCFNHLAQLASCMTKKISKKQKDFTVEKKIIIDYLLKTPRWSKYEYQLFDEALFMFTEDDIKKLLNSDRWENFYNKENDFILARTKVQLLAHVIVLLIKNDHFSTADTCLMLLNQVEIAATDIWSKCYKAFIVGVNMVKDGDLKQGAKIISETLTSCEEFKLFQLNKELMYNLKICLDEGLVGANSN</sequence>
<gene>
    <name evidence="2" type="ORF">FC89_GL000985</name>
</gene>
<dbReference type="GO" id="GO:0003677">
    <property type="term" value="F:DNA binding"/>
    <property type="evidence" value="ECO:0007669"/>
    <property type="project" value="InterPro"/>
</dbReference>
<dbReference type="RefSeq" id="WP_057871734.1">
    <property type="nucleotide sequence ID" value="NZ_AZGB01000016.1"/>
</dbReference>
<evidence type="ECO:0000313" key="2">
    <source>
        <dbReference type="EMBL" id="KRM06117.1"/>
    </source>
</evidence>
<accession>A0A0R1VLB0</accession>
<dbReference type="SMART" id="SM00530">
    <property type="entry name" value="HTH_XRE"/>
    <property type="match status" value="1"/>
</dbReference>
<comment type="caution">
    <text evidence="2">The sequence shown here is derived from an EMBL/GenBank/DDBJ whole genome shotgun (WGS) entry which is preliminary data.</text>
</comment>
<name>A0A0R1VLB0_9LACO</name>
<dbReference type="GeneID" id="98319010"/>
<dbReference type="PANTHER" id="PTHR37038">
    <property type="entry name" value="TRANSCRIPTIONAL REGULATOR-RELATED"/>
    <property type="match status" value="1"/>
</dbReference>
<dbReference type="AlphaFoldDB" id="A0A0R1VLB0"/>
<evidence type="ECO:0000259" key="1">
    <source>
        <dbReference type="PROSITE" id="PS50943"/>
    </source>
</evidence>
<dbReference type="InterPro" id="IPR001387">
    <property type="entry name" value="Cro/C1-type_HTH"/>
</dbReference>
<dbReference type="InterPro" id="IPR010057">
    <property type="entry name" value="Transcription_activator_Rgg_C"/>
</dbReference>
<dbReference type="SUPFAM" id="SSF47413">
    <property type="entry name" value="lambda repressor-like DNA-binding domains"/>
    <property type="match status" value="1"/>
</dbReference>
<dbReference type="Proteomes" id="UP000051451">
    <property type="component" value="Unassembled WGS sequence"/>
</dbReference>
<dbReference type="Gene3D" id="1.10.260.40">
    <property type="entry name" value="lambda repressor-like DNA-binding domains"/>
    <property type="match status" value="1"/>
</dbReference>
<dbReference type="PROSITE" id="PS50943">
    <property type="entry name" value="HTH_CROC1"/>
    <property type="match status" value="1"/>
</dbReference>
<dbReference type="OrthoDB" id="2310942at2"/>
<dbReference type="STRING" id="1423750.FC89_GL000985"/>
<dbReference type="InterPro" id="IPR053163">
    <property type="entry name" value="HTH-type_regulator_Rgg"/>
</dbReference>
<protein>
    <recommendedName>
        <fullName evidence="1">HTH cro/C1-type domain-containing protein</fullName>
    </recommendedName>
</protein>
<keyword evidence="3" id="KW-1185">Reference proteome</keyword>
<dbReference type="EMBL" id="AZGB01000016">
    <property type="protein sequence ID" value="KRM06117.1"/>
    <property type="molecule type" value="Genomic_DNA"/>
</dbReference>